<evidence type="ECO:0000313" key="2">
    <source>
        <dbReference type="EMBL" id="GIE72324.1"/>
    </source>
</evidence>
<sequence>MKRTTLLRLTVPTATVLISPAVAVVPAFAAASAAPTVTQVGAAPVVGQTTKFRFTEPDGSEPTEYRWMINGGELTGVATATAGKATLQILATRAVNQLAVYAVGADNSLSDSTQLIYTGTGPSPYADQDLNGDDKPDLAAVVGDQLLLATGKGTAGKVRVPAIDLAPAGNGMGGSGFAGLQLITGKFTGGPFEDYVAYNPVYGQAFVYRGLGEADAKNPGLLAKSAGSWSGGFFADWDGYNPTQLINAYDLRGTQQTTPDLLGVLGSAATGYHLSYYGSYGYTGGFDMPLDTGAVTPDGGSDWAGWQLASKLLPSGTAISLWNPATGALYLWEGVTADSASGRLAYTQYHLSAQFLTGAVDTTLQLTDVDADGVPDVRGVTAAGTVTAYRISGLSATGTATVKAQTPQTLR</sequence>
<comment type="caution">
    <text evidence="2">The sequence shown here is derived from an EMBL/GenBank/DDBJ whole genome shotgun (WGS) entry which is preliminary data.</text>
</comment>
<dbReference type="RefSeq" id="WP_203830049.1">
    <property type="nucleotide sequence ID" value="NZ_BAAATY010000050.1"/>
</dbReference>
<reference evidence="2 3" key="1">
    <citation type="submission" date="2021-01" db="EMBL/GenBank/DDBJ databases">
        <title>Whole genome shotgun sequence of Actinoplanes palleronii NBRC 14916.</title>
        <authorList>
            <person name="Komaki H."/>
            <person name="Tamura T."/>
        </authorList>
    </citation>
    <scope>NUCLEOTIDE SEQUENCE [LARGE SCALE GENOMIC DNA]</scope>
    <source>
        <strain evidence="2 3">NBRC 14916</strain>
    </source>
</reference>
<protein>
    <submittedName>
        <fullName evidence="2">Uncharacterized protein</fullName>
    </submittedName>
</protein>
<evidence type="ECO:0000313" key="3">
    <source>
        <dbReference type="Proteomes" id="UP000624709"/>
    </source>
</evidence>
<keyword evidence="3" id="KW-1185">Reference proteome</keyword>
<gene>
    <name evidence="2" type="ORF">Apa02nite_084320</name>
</gene>
<proteinExistence type="predicted"/>
<organism evidence="2 3">
    <name type="scientific">Actinoplanes palleronii</name>
    <dbReference type="NCBI Taxonomy" id="113570"/>
    <lineage>
        <taxon>Bacteria</taxon>
        <taxon>Bacillati</taxon>
        <taxon>Actinomycetota</taxon>
        <taxon>Actinomycetes</taxon>
        <taxon>Micromonosporales</taxon>
        <taxon>Micromonosporaceae</taxon>
        <taxon>Actinoplanes</taxon>
    </lineage>
</organism>
<name>A0ABQ4BNR5_9ACTN</name>
<accession>A0ABQ4BNR5</accession>
<keyword evidence="1" id="KW-0732">Signal</keyword>
<feature type="signal peptide" evidence="1">
    <location>
        <begin position="1"/>
        <end position="29"/>
    </location>
</feature>
<dbReference type="EMBL" id="BOMS01000141">
    <property type="protein sequence ID" value="GIE72324.1"/>
    <property type="molecule type" value="Genomic_DNA"/>
</dbReference>
<feature type="chain" id="PRO_5047321618" evidence="1">
    <location>
        <begin position="30"/>
        <end position="411"/>
    </location>
</feature>
<dbReference type="Proteomes" id="UP000624709">
    <property type="component" value="Unassembled WGS sequence"/>
</dbReference>
<evidence type="ECO:0000256" key="1">
    <source>
        <dbReference type="SAM" id="SignalP"/>
    </source>
</evidence>